<dbReference type="SMART" id="SM00353">
    <property type="entry name" value="HLH"/>
    <property type="match status" value="2"/>
</dbReference>
<evidence type="ECO:0000256" key="5">
    <source>
        <dbReference type="ARBA" id="ARBA00023242"/>
    </source>
</evidence>
<keyword evidence="3" id="KW-0238">DNA-binding</keyword>
<dbReference type="GO" id="GO:0000981">
    <property type="term" value="F:DNA-binding transcription factor activity, RNA polymerase II-specific"/>
    <property type="evidence" value="ECO:0007669"/>
    <property type="project" value="TreeGrafter"/>
</dbReference>
<protein>
    <recommendedName>
        <fullName evidence="7">BHLH domain-containing protein</fullName>
    </recommendedName>
</protein>
<dbReference type="InterPro" id="IPR015660">
    <property type="entry name" value="MASH1/Ascl1a-like"/>
</dbReference>
<sequence>MCSLTPTHTFQSIEWPLDNNSLNHQNNYLITQNFESLFSNFDPSDHQLHRSNPTMVKKLYHNASERDRRKKVNTLYSSLRSLLPAADQTKKLSIPVTISRALKYIPELEQQVENLIQKKEELLSMKGDVSHHQEKQRKGLFGSSLFSISVSRLSNNEVVIQISTYKLHKNPLSEILLHLEDDHGLLLMDASSFESSGGRLFYTLHLDQNKPQVQLDRSASFNTHSSGDPTTVKKFYHNASERDRRKKINTLYSSLRSLLPANDQTKKLSIPGTISHVLKYIPELQQQVESLIQKKEEVLSRISSSRQEGEDVIIHQEKQRKSLVGSSLFSISARRLSDSEVVIQISAYKLRQNPLSEILFNLEEDGLLLINASSFESSAGRVFYNLHLQVNSGPSSNSGREAVSSSAIAKLAVPPSAAVPTSRPCCFNFWEPEHSQHQLAVESDEIMQEEFKDFKAKPTYYNTEVTEDDHLEKDSGPPMEWKMISCTQVCFSSLVQLAERLKTGHCTGRTSALVAYSLTHRDLEKQLKVIARVAPAQLPMH</sequence>
<dbReference type="PANTHER" id="PTHR13935:SF41">
    <property type="entry name" value="TRANSCRIPTION FACTOR ORG2-RELATED"/>
    <property type="match status" value="1"/>
</dbReference>
<keyword evidence="9" id="KW-1185">Reference proteome</keyword>
<evidence type="ECO:0000256" key="4">
    <source>
        <dbReference type="ARBA" id="ARBA00023163"/>
    </source>
</evidence>
<dbReference type="InterPro" id="IPR011598">
    <property type="entry name" value="bHLH_dom"/>
</dbReference>
<dbReference type="AlphaFoldDB" id="A0AA39STT8"/>
<dbReference type="GO" id="GO:0090575">
    <property type="term" value="C:RNA polymerase II transcription regulator complex"/>
    <property type="evidence" value="ECO:0007669"/>
    <property type="project" value="TreeGrafter"/>
</dbReference>
<name>A0AA39STT8_ACESA</name>
<organism evidence="8 9">
    <name type="scientific">Acer saccharum</name>
    <name type="common">Sugar maple</name>
    <dbReference type="NCBI Taxonomy" id="4024"/>
    <lineage>
        <taxon>Eukaryota</taxon>
        <taxon>Viridiplantae</taxon>
        <taxon>Streptophyta</taxon>
        <taxon>Embryophyta</taxon>
        <taxon>Tracheophyta</taxon>
        <taxon>Spermatophyta</taxon>
        <taxon>Magnoliopsida</taxon>
        <taxon>eudicotyledons</taxon>
        <taxon>Gunneridae</taxon>
        <taxon>Pentapetalae</taxon>
        <taxon>rosids</taxon>
        <taxon>malvids</taxon>
        <taxon>Sapindales</taxon>
        <taxon>Sapindaceae</taxon>
        <taxon>Hippocastanoideae</taxon>
        <taxon>Acereae</taxon>
        <taxon>Acer</taxon>
    </lineage>
</organism>
<dbReference type="PANTHER" id="PTHR13935">
    <property type="entry name" value="ACHAETE-SCUTE TRANSCRIPTION FACTOR-RELATED"/>
    <property type="match status" value="1"/>
</dbReference>
<reference evidence="8" key="2">
    <citation type="submission" date="2023-06" db="EMBL/GenBank/DDBJ databases">
        <authorList>
            <person name="Swenson N.G."/>
            <person name="Wegrzyn J.L."/>
            <person name="Mcevoy S.L."/>
        </authorList>
    </citation>
    <scope>NUCLEOTIDE SEQUENCE</scope>
    <source>
        <strain evidence="8">NS2018</strain>
        <tissue evidence="8">Leaf</tissue>
    </source>
</reference>
<dbReference type="PROSITE" id="PS50888">
    <property type="entry name" value="BHLH"/>
    <property type="match status" value="2"/>
</dbReference>
<comment type="caution">
    <text evidence="8">The sequence shown here is derived from an EMBL/GenBank/DDBJ whole genome shotgun (WGS) entry which is preliminary data.</text>
</comment>
<evidence type="ECO:0000256" key="1">
    <source>
        <dbReference type="ARBA" id="ARBA00004123"/>
    </source>
</evidence>
<dbReference type="InterPro" id="IPR036638">
    <property type="entry name" value="HLH_DNA-bd_sf"/>
</dbReference>
<dbReference type="Gene3D" id="4.10.280.10">
    <property type="entry name" value="Helix-loop-helix DNA-binding domain"/>
    <property type="match status" value="2"/>
</dbReference>
<dbReference type="FunFam" id="4.10.280.10:FF:000074">
    <property type="entry name" value="Transcription factor ORG2"/>
    <property type="match status" value="2"/>
</dbReference>
<comment type="subcellular location">
    <subcellularLocation>
        <location evidence="1">Nucleus</location>
    </subcellularLocation>
</comment>
<evidence type="ECO:0000256" key="3">
    <source>
        <dbReference type="ARBA" id="ARBA00023125"/>
    </source>
</evidence>
<dbReference type="EMBL" id="JAUESC010000004">
    <property type="protein sequence ID" value="KAK0595244.1"/>
    <property type="molecule type" value="Genomic_DNA"/>
</dbReference>
<accession>A0AA39STT8</accession>
<dbReference type="Pfam" id="PF00010">
    <property type="entry name" value="HLH"/>
    <property type="match status" value="2"/>
</dbReference>
<dbReference type="GO" id="GO:0000977">
    <property type="term" value="F:RNA polymerase II transcription regulatory region sequence-specific DNA binding"/>
    <property type="evidence" value="ECO:0007669"/>
    <property type="project" value="TreeGrafter"/>
</dbReference>
<dbReference type="SUPFAM" id="SSF47459">
    <property type="entry name" value="HLH, helix-loop-helix DNA-binding domain"/>
    <property type="match status" value="2"/>
</dbReference>
<proteinExistence type="predicted"/>
<keyword evidence="6" id="KW-0175">Coiled coil</keyword>
<feature type="coiled-coil region" evidence="6">
    <location>
        <begin position="98"/>
        <end position="125"/>
    </location>
</feature>
<keyword evidence="2" id="KW-0805">Transcription regulation</keyword>
<evidence type="ECO:0000313" key="9">
    <source>
        <dbReference type="Proteomes" id="UP001168877"/>
    </source>
</evidence>
<feature type="domain" description="BHLH" evidence="7">
    <location>
        <begin position="56"/>
        <end position="108"/>
    </location>
</feature>
<dbReference type="GO" id="GO:0046983">
    <property type="term" value="F:protein dimerization activity"/>
    <property type="evidence" value="ECO:0007669"/>
    <property type="project" value="InterPro"/>
</dbReference>
<feature type="domain" description="BHLH" evidence="7">
    <location>
        <begin position="232"/>
        <end position="284"/>
    </location>
</feature>
<keyword evidence="4" id="KW-0804">Transcription</keyword>
<dbReference type="CDD" id="cd18914">
    <property type="entry name" value="bHLH_AtORG2_like"/>
    <property type="match status" value="2"/>
</dbReference>
<evidence type="ECO:0000313" key="8">
    <source>
        <dbReference type="EMBL" id="KAK0595244.1"/>
    </source>
</evidence>
<gene>
    <name evidence="8" type="ORF">LWI29_004832</name>
</gene>
<dbReference type="Proteomes" id="UP001168877">
    <property type="component" value="Unassembled WGS sequence"/>
</dbReference>
<keyword evidence="5" id="KW-0539">Nucleus</keyword>
<dbReference type="GO" id="GO:0010106">
    <property type="term" value="P:cellular response to iron ion starvation"/>
    <property type="evidence" value="ECO:0007669"/>
    <property type="project" value="UniProtKB-ARBA"/>
</dbReference>
<evidence type="ECO:0000256" key="2">
    <source>
        <dbReference type="ARBA" id="ARBA00023015"/>
    </source>
</evidence>
<evidence type="ECO:0000256" key="6">
    <source>
        <dbReference type="SAM" id="Coils"/>
    </source>
</evidence>
<evidence type="ECO:0000259" key="7">
    <source>
        <dbReference type="PROSITE" id="PS50888"/>
    </source>
</evidence>
<reference evidence="8" key="1">
    <citation type="journal article" date="2022" name="Plant J.">
        <title>Strategies of tolerance reflected in two North American maple genomes.</title>
        <authorList>
            <person name="McEvoy S.L."/>
            <person name="Sezen U.U."/>
            <person name="Trouern-Trend A."/>
            <person name="McMahon S.M."/>
            <person name="Schaberg P.G."/>
            <person name="Yang J."/>
            <person name="Wegrzyn J.L."/>
            <person name="Swenson N.G."/>
        </authorList>
    </citation>
    <scope>NUCLEOTIDE SEQUENCE</scope>
    <source>
        <strain evidence="8">NS2018</strain>
    </source>
</reference>